<dbReference type="Proteomes" id="UP000011554">
    <property type="component" value="Unassembled WGS sequence"/>
</dbReference>
<feature type="domain" description="EamA" evidence="6">
    <location>
        <begin position="2"/>
        <end position="118"/>
    </location>
</feature>
<feature type="transmembrane region" description="Helical" evidence="5">
    <location>
        <begin position="73"/>
        <end position="95"/>
    </location>
</feature>
<feature type="transmembrane region" description="Helical" evidence="5">
    <location>
        <begin position="163"/>
        <end position="182"/>
    </location>
</feature>
<keyword evidence="2 5" id="KW-0812">Transmembrane</keyword>
<keyword evidence="8" id="KW-1185">Reference proteome</keyword>
<comment type="caution">
    <text evidence="7">The sequence shown here is derived from an EMBL/GenBank/DDBJ whole genome shotgun (WGS) entry which is preliminary data.</text>
</comment>
<evidence type="ECO:0000256" key="2">
    <source>
        <dbReference type="ARBA" id="ARBA00022692"/>
    </source>
</evidence>
<feature type="domain" description="EamA" evidence="6">
    <location>
        <begin position="136"/>
        <end position="268"/>
    </location>
</feature>
<dbReference type="Pfam" id="PF00892">
    <property type="entry name" value="EamA"/>
    <property type="match status" value="2"/>
</dbReference>
<dbReference type="EMBL" id="AOIO01000030">
    <property type="protein sequence ID" value="ELZ00385.1"/>
    <property type="molecule type" value="Genomic_DNA"/>
</dbReference>
<dbReference type="PANTHER" id="PTHR32322">
    <property type="entry name" value="INNER MEMBRANE TRANSPORTER"/>
    <property type="match status" value="1"/>
</dbReference>
<dbReference type="InterPro" id="IPR050638">
    <property type="entry name" value="AA-Vitamin_Transporters"/>
</dbReference>
<sequence length="287" mass="30249">MVIKAGLEFVPPVLFAAFRYDIAGVVMLGYAASVSDHWKPKTRSDWTSVLVGATLIIGLYNAFLFVGQQGVTSAVAAILVAMNPILATGFARVFLPSERLTLVGSLGLLFGFIGVGLVARPDPSNLLSGGLIFPGFVLLAAVCVALGSVLTQRVESDISTEGMVAWSNAMGAVLLHGISTSLPSESVTDVELTTGAILAVVYLAVFANAVGYFIYFDLLDQVGAIEINLVSYVAPVFAAVSGWVVLNESLDIVSIIGFIVIFVGFVLLKREAISSETDSIQLRNPSE</sequence>
<evidence type="ECO:0000313" key="7">
    <source>
        <dbReference type="EMBL" id="ELZ00385.1"/>
    </source>
</evidence>
<reference evidence="7 8" key="1">
    <citation type="journal article" date="2014" name="PLoS Genet.">
        <title>Phylogenetically driven sequencing of extremely halophilic archaea reveals strategies for static and dynamic osmo-response.</title>
        <authorList>
            <person name="Becker E.A."/>
            <person name="Seitzer P.M."/>
            <person name="Tritt A."/>
            <person name="Larsen D."/>
            <person name="Krusor M."/>
            <person name="Yao A.I."/>
            <person name="Wu D."/>
            <person name="Madern D."/>
            <person name="Eisen J.A."/>
            <person name="Darling A.E."/>
            <person name="Facciotti M.T."/>
        </authorList>
    </citation>
    <scope>NUCLEOTIDE SEQUENCE [LARGE SCALE GENOMIC DNA]</scope>
    <source>
        <strain evidence="7 8">DSM 12278</strain>
    </source>
</reference>
<feature type="transmembrane region" description="Helical" evidence="5">
    <location>
        <begin position="194"/>
        <end position="215"/>
    </location>
</feature>
<feature type="transmembrane region" description="Helical" evidence="5">
    <location>
        <begin position="102"/>
        <end position="119"/>
    </location>
</feature>
<evidence type="ECO:0000256" key="5">
    <source>
        <dbReference type="SAM" id="Phobius"/>
    </source>
</evidence>
<evidence type="ECO:0000259" key="6">
    <source>
        <dbReference type="Pfam" id="PF00892"/>
    </source>
</evidence>
<name>M0APC3_NATA1</name>
<gene>
    <name evidence="7" type="ORF">C481_12084</name>
</gene>
<evidence type="ECO:0000256" key="1">
    <source>
        <dbReference type="ARBA" id="ARBA00004141"/>
    </source>
</evidence>
<protein>
    <recommendedName>
        <fullName evidence="6">EamA domain-containing protein</fullName>
    </recommendedName>
</protein>
<evidence type="ECO:0000256" key="3">
    <source>
        <dbReference type="ARBA" id="ARBA00022989"/>
    </source>
</evidence>
<feature type="transmembrane region" description="Helical" evidence="5">
    <location>
        <begin position="227"/>
        <end position="246"/>
    </location>
</feature>
<keyword evidence="4 5" id="KW-0472">Membrane</keyword>
<dbReference type="GO" id="GO:0016020">
    <property type="term" value="C:membrane"/>
    <property type="evidence" value="ECO:0007669"/>
    <property type="project" value="UniProtKB-SubCell"/>
</dbReference>
<accession>M0APC3</accession>
<dbReference type="AlphaFoldDB" id="M0APC3"/>
<keyword evidence="3 5" id="KW-1133">Transmembrane helix</keyword>
<proteinExistence type="predicted"/>
<comment type="subcellular location">
    <subcellularLocation>
        <location evidence="1">Membrane</location>
        <topology evidence="1">Multi-pass membrane protein</topology>
    </subcellularLocation>
</comment>
<dbReference type="SUPFAM" id="SSF103481">
    <property type="entry name" value="Multidrug resistance efflux transporter EmrE"/>
    <property type="match status" value="2"/>
</dbReference>
<dbReference type="InterPro" id="IPR000620">
    <property type="entry name" value="EamA_dom"/>
</dbReference>
<evidence type="ECO:0000313" key="8">
    <source>
        <dbReference type="Proteomes" id="UP000011554"/>
    </source>
</evidence>
<feature type="transmembrane region" description="Helical" evidence="5">
    <location>
        <begin position="131"/>
        <end position="151"/>
    </location>
</feature>
<evidence type="ECO:0000256" key="4">
    <source>
        <dbReference type="ARBA" id="ARBA00023136"/>
    </source>
</evidence>
<dbReference type="STRING" id="29540.C481_12084"/>
<dbReference type="eggNOG" id="arCOG00271">
    <property type="taxonomic scope" value="Archaea"/>
</dbReference>
<feature type="transmembrane region" description="Helical" evidence="5">
    <location>
        <begin position="46"/>
        <end position="67"/>
    </location>
</feature>
<organism evidence="7 8">
    <name type="scientific">Natrialba asiatica (strain ATCC 700177 / DSM 12278 / JCM 9576 / FERM P-10747 / NBRC 102637 / 172P1)</name>
    <dbReference type="NCBI Taxonomy" id="29540"/>
    <lineage>
        <taxon>Archaea</taxon>
        <taxon>Methanobacteriati</taxon>
        <taxon>Methanobacteriota</taxon>
        <taxon>Stenosarchaea group</taxon>
        <taxon>Halobacteria</taxon>
        <taxon>Halobacteriales</taxon>
        <taxon>Natrialbaceae</taxon>
        <taxon>Natrialba</taxon>
    </lineage>
</organism>
<dbReference type="PANTHER" id="PTHR32322:SF2">
    <property type="entry name" value="EAMA DOMAIN-CONTAINING PROTEIN"/>
    <property type="match status" value="1"/>
</dbReference>
<feature type="transmembrane region" description="Helical" evidence="5">
    <location>
        <begin position="12"/>
        <end position="34"/>
    </location>
</feature>
<dbReference type="InterPro" id="IPR037185">
    <property type="entry name" value="EmrE-like"/>
</dbReference>
<dbReference type="PATRIC" id="fig|29540.5.peg.2446"/>
<feature type="transmembrane region" description="Helical" evidence="5">
    <location>
        <begin position="252"/>
        <end position="268"/>
    </location>
</feature>